<proteinExistence type="predicted"/>
<dbReference type="EMBL" id="HACG01044676">
    <property type="protein sequence ID" value="CEK91541.1"/>
    <property type="molecule type" value="Transcribed_RNA"/>
</dbReference>
<feature type="non-terminal residue" evidence="1">
    <location>
        <position position="1"/>
    </location>
</feature>
<name>A0A0B7BGX1_9EUPU</name>
<protein>
    <submittedName>
        <fullName evidence="1">Uncharacterized protein</fullName>
    </submittedName>
</protein>
<sequence>QVISKQTWRLHLVEELKNARLPFEVINKQPETRKISQQLSMLHKKRRSESVIN</sequence>
<accession>A0A0B7BGX1</accession>
<gene>
    <name evidence="1" type="primary">ORF183512</name>
</gene>
<organism evidence="1">
    <name type="scientific">Arion vulgaris</name>
    <dbReference type="NCBI Taxonomy" id="1028688"/>
    <lineage>
        <taxon>Eukaryota</taxon>
        <taxon>Metazoa</taxon>
        <taxon>Spiralia</taxon>
        <taxon>Lophotrochozoa</taxon>
        <taxon>Mollusca</taxon>
        <taxon>Gastropoda</taxon>
        <taxon>Heterobranchia</taxon>
        <taxon>Euthyneura</taxon>
        <taxon>Panpulmonata</taxon>
        <taxon>Eupulmonata</taxon>
        <taxon>Stylommatophora</taxon>
        <taxon>Helicina</taxon>
        <taxon>Arionoidea</taxon>
        <taxon>Arionidae</taxon>
        <taxon>Arion</taxon>
    </lineage>
</organism>
<evidence type="ECO:0000313" key="1">
    <source>
        <dbReference type="EMBL" id="CEK91541.1"/>
    </source>
</evidence>
<reference evidence="1" key="1">
    <citation type="submission" date="2014-12" db="EMBL/GenBank/DDBJ databases">
        <title>Insight into the proteome of Arion vulgaris.</title>
        <authorList>
            <person name="Aradska J."/>
            <person name="Bulat T."/>
            <person name="Smidak R."/>
            <person name="Sarate P."/>
            <person name="Gangsoo J."/>
            <person name="Sialana F."/>
            <person name="Bilban M."/>
            <person name="Lubec G."/>
        </authorList>
    </citation>
    <scope>NUCLEOTIDE SEQUENCE</scope>
    <source>
        <tissue evidence="1">Skin</tissue>
    </source>
</reference>
<dbReference type="AlphaFoldDB" id="A0A0B7BGX1"/>